<gene>
    <name evidence="1" type="ORF">Amon02_000832700</name>
</gene>
<sequence length="247" mass="28089">MGNCYLKKNDLKSAIEYFERSLTEHRTPDVLNKLRATEKALKNQAAEAYIDEAKSEEARLQGKEYFTKGDWPNAVKAYTEMIKRNPKDVRGYSNRAAALAKLMSFPDAIRDCEQAIKIDPTFIRAYIRKANAELAIKEYKNCADTLSEAREVEAKANPNSAQLREIDQLYQKALSQRFAPLDGETYEQTMARIQKDPEVVEILSDPVMNSILQQAQNNPAALQEHMKNPAVYKKILVLMSAGIIRTR</sequence>
<reference evidence="1" key="1">
    <citation type="submission" date="2023-04" db="EMBL/GenBank/DDBJ databases">
        <title>Ambrosiozyma monospora NBRC 10751.</title>
        <authorList>
            <person name="Ichikawa N."/>
            <person name="Sato H."/>
            <person name="Tonouchi N."/>
        </authorList>
    </citation>
    <scope>NUCLEOTIDE SEQUENCE</scope>
    <source>
        <strain evidence="1">NBRC 10751</strain>
    </source>
</reference>
<comment type="caution">
    <text evidence="1">The sequence shown here is derived from an EMBL/GenBank/DDBJ whole genome shotgun (WGS) entry which is preliminary data.</text>
</comment>
<dbReference type="EMBL" id="BSXS01007285">
    <property type="protein sequence ID" value="GME88199.1"/>
    <property type="molecule type" value="Genomic_DNA"/>
</dbReference>
<evidence type="ECO:0000313" key="2">
    <source>
        <dbReference type="Proteomes" id="UP001165064"/>
    </source>
</evidence>
<protein>
    <submittedName>
        <fullName evidence="1">Unnamed protein product</fullName>
    </submittedName>
</protein>
<dbReference type="Proteomes" id="UP001165064">
    <property type="component" value="Unassembled WGS sequence"/>
</dbReference>
<accession>A0ACB5TGY1</accession>
<keyword evidence="2" id="KW-1185">Reference proteome</keyword>
<evidence type="ECO:0000313" key="1">
    <source>
        <dbReference type="EMBL" id="GME88199.1"/>
    </source>
</evidence>
<organism evidence="1 2">
    <name type="scientific">Ambrosiozyma monospora</name>
    <name type="common">Yeast</name>
    <name type="synonym">Endomycopsis monosporus</name>
    <dbReference type="NCBI Taxonomy" id="43982"/>
    <lineage>
        <taxon>Eukaryota</taxon>
        <taxon>Fungi</taxon>
        <taxon>Dikarya</taxon>
        <taxon>Ascomycota</taxon>
        <taxon>Saccharomycotina</taxon>
        <taxon>Pichiomycetes</taxon>
        <taxon>Pichiales</taxon>
        <taxon>Pichiaceae</taxon>
        <taxon>Ambrosiozyma</taxon>
    </lineage>
</organism>
<proteinExistence type="predicted"/>
<name>A0ACB5TGY1_AMBMO</name>